<evidence type="ECO:0000256" key="1">
    <source>
        <dbReference type="SAM" id="MobiDB-lite"/>
    </source>
</evidence>
<proteinExistence type="predicted"/>
<keyword evidence="4" id="KW-1185">Reference proteome</keyword>
<keyword evidence="2" id="KW-0812">Transmembrane</keyword>
<evidence type="ECO:0000313" key="3">
    <source>
        <dbReference type="EnsemblProtists" id="PYU1_T005273"/>
    </source>
</evidence>
<evidence type="ECO:0000256" key="2">
    <source>
        <dbReference type="SAM" id="Phobius"/>
    </source>
</evidence>
<accession>K3WJY1</accession>
<feature type="region of interest" description="Disordered" evidence="1">
    <location>
        <begin position="35"/>
        <end position="63"/>
    </location>
</feature>
<dbReference type="HOGENOM" id="CLU_026485_0_0_1"/>
<organism evidence="3 4">
    <name type="scientific">Globisporangium ultimum (strain ATCC 200006 / CBS 805.95 / DAOM BR144)</name>
    <name type="common">Pythium ultimum</name>
    <dbReference type="NCBI Taxonomy" id="431595"/>
    <lineage>
        <taxon>Eukaryota</taxon>
        <taxon>Sar</taxon>
        <taxon>Stramenopiles</taxon>
        <taxon>Oomycota</taxon>
        <taxon>Peronosporomycetes</taxon>
        <taxon>Pythiales</taxon>
        <taxon>Pythiaceae</taxon>
        <taxon>Globisporangium</taxon>
    </lineage>
</organism>
<reference evidence="4" key="2">
    <citation type="submission" date="2010-04" db="EMBL/GenBank/DDBJ databases">
        <authorList>
            <person name="Buell R."/>
            <person name="Hamilton J."/>
            <person name="Hostetler J."/>
        </authorList>
    </citation>
    <scope>NUCLEOTIDE SEQUENCE [LARGE SCALE GENOMIC DNA]</scope>
    <source>
        <strain evidence="4">DAOM:BR144</strain>
    </source>
</reference>
<reference evidence="4" key="1">
    <citation type="journal article" date="2010" name="Genome Biol.">
        <title>Genome sequence of the necrotrophic plant pathogen Pythium ultimum reveals original pathogenicity mechanisms and effector repertoire.</title>
        <authorList>
            <person name="Levesque C.A."/>
            <person name="Brouwer H."/>
            <person name="Cano L."/>
            <person name="Hamilton J.P."/>
            <person name="Holt C."/>
            <person name="Huitema E."/>
            <person name="Raffaele S."/>
            <person name="Robideau G.P."/>
            <person name="Thines M."/>
            <person name="Win J."/>
            <person name="Zerillo M.M."/>
            <person name="Beakes G.W."/>
            <person name="Boore J.L."/>
            <person name="Busam D."/>
            <person name="Dumas B."/>
            <person name="Ferriera S."/>
            <person name="Fuerstenberg S.I."/>
            <person name="Gachon C.M."/>
            <person name="Gaulin E."/>
            <person name="Govers F."/>
            <person name="Grenville-Briggs L."/>
            <person name="Horner N."/>
            <person name="Hostetler J."/>
            <person name="Jiang R.H."/>
            <person name="Johnson J."/>
            <person name="Krajaejun T."/>
            <person name="Lin H."/>
            <person name="Meijer H.J."/>
            <person name="Moore B."/>
            <person name="Morris P."/>
            <person name="Phuntmart V."/>
            <person name="Puiu D."/>
            <person name="Shetty J."/>
            <person name="Stajich J.E."/>
            <person name="Tripathy S."/>
            <person name="Wawra S."/>
            <person name="van West P."/>
            <person name="Whitty B.R."/>
            <person name="Coutinho P.M."/>
            <person name="Henrissat B."/>
            <person name="Martin F."/>
            <person name="Thomas P.D."/>
            <person name="Tyler B.M."/>
            <person name="De Vries R.P."/>
            <person name="Kamoun S."/>
            <person name="Yandell M."/>
            <person name="Tisserat N."/>
            <person name="Buell C.R."/>
        </authorList>
    </citation>
    <scope>NUCLEOTIDE SEQUENCE</scope>
    <source>
        <strain evidence="4">DAOM:BR144</strain>
    </source>
</reference>
<dbReference type="AlphaFoldDB" id="K3WJY1"/>
<name>K3WJY1_GLOUD</name>
<feature type="transmembrane region" description="Helical" evidence="2">
    <location>
        <begin position="69"/>
        <end position="89"/>
    </location>
</feature>
<dbReference type="EnsemblProtists" id="PYU1_T005273">
    <property type="protein sequence ID" value="PYU1_T005273"/>
    <property type="gene ID" value="PYU1_G005262"/>
</dbReference>
<keyword evidence="2" id="KW-0472">Membrane</keyword>
<reference evidence="3" key="3">
    <citation type="submission" date="2015-02" db="UniProtKB">
        <authorList>
            <consortium name="EnsemblProtists"/>
        </authorList>
    </citation>
    <scope>IDENTIFICATION</scope>
    <source>
        <strain evidence="3">DAOM BR144</strain>
    </source>
</reference>
<keyword evidence="2" id="KW-1133">Transmembrane helix</keyword>
<dbReference type="Proteomes" id="UP000019132">
    <property type="component" value="Unassembled WGS sequence"/>
</dbReference>
<dbReference type="OMA" id="FQNPSYC"/>
<dbReference type="InParanoid" id="K3WJY1"/>
<dbReference type="EMBL" id="GL376633">
    <property type="status" value="NOT_ANNOTATED_CDS"/>
    <property type="molecule type" value="Genomic_DNA"/>
</dbReference>
<protein>
    <submittedName>
        <fullName evidence="3">Uncharacterized protein</fullName>
    </submittedName>
</protein>
<dbReference type="eggNOG" id="ENOG502QSMR">
    <property type="taxonomic scope" value="Eukaryota"/>
</dbReference>
<dbReference type="VEuPathDB" id="FungiDB:PYU1_G005262"/>
<evidence type="ECO:0000313" key="4">
    <source>
        <dbReference type="Proteomes" id="UP000019132"/>
    </source>
</evidence>
<sequence>MELNDDGGKDDVRLSGDAQDHGVAIGAVDDADAIRPLLLQPPPSPTRPKRPRSPPRPAAQPQGTAQWKIVAATLAFMLLAMHVLFVVLLRKTTFSLEQLTLPDLCHPQSNGAIVLEFNNPSYCSPDVGPLHISLSKNATAFLELTLPRFELLAGKSTVVLNINFNIPTTPELVHALVFSDGGGFEVTGRVPIRISCMLIPFTMHINLKSLSYESPAPPKVNESESTYLPKLKFDVDPPEDQVVVWKSGIDNGVKEELDRLVAQILKTIALSHIHTENEADQIFAYTDVSFDYRSHVLWNLPSLSISVASENNKILRAGFKRFLLGNGKTFISAFTSINRNQTTPLQHMLQKYLGGDDLVLHVHGDNQDTDCFSLKMLDLMDVKVQVPAKINGKPAFLRRSEVHPTLKELDSTTHKCLLELEVLITLNNPLPIHFDLFSMEFDLLYKSTENVVSPWIANSTFLLHVDNRHHIAWTAHAENNVSLSTQVRDFDLCQGVIGLYLHDELAFEIQHGKIAVGAGSGNFTIPFSVAEIHIHPSSSIAAIQSVQ</sequence>